<proteinExistence type="predicted"/>
<dbReference type="Gene3D" id="3.90.226.10">
    <property type="entry name" value="2-enoyl-CoA Hydratase, Chain A, domain 1"/>
    <property type="match status" value="1"/>
</dbReference>
<dbReference type="SUPFAM" id="SSF52096">
    <property type="entry name" value="ClpP/crotonase"/>
    <property type="match status" value="1"/>
</dbReference>
<evidence type="ECO:0000313" key="4">
    <source>
        <dbReference type="Proteomes" id="UP000011058"/>
    </source>
</evidence>
<dbReference type="GO" id="GO:0008236">
    <property type="term" value="F:serine-type peptidase activity"/>
    <property type="evidence" value="ECO:0007669"/>
    <property type="project" value="InterPro"/>
</dbReference>
<name>I0K3H1_9BACT</name>
<dbReference type="STRING" id="1166018.FAES_0663"/>
<feature type="domain" description="Tail specific protease" evidence="2">
    <location>
        <begin position="260"/>
        <end position="458"/>
    </location>
</feature>
<dbReference type="PANTHER" id="PTHR32060:SF30">
    <property type="entry name" value="CARBOXY-TERMINAL PROCESSING PROTEASE CTPA"/>
    <property type="match status" value="1"/>
</dbReference>
<dbReference type="GO" id="GO:0006508">
    <property type="term" value="P:proteolysis"/>
    <property type="evidence" value="ECO:0007669"/>
    <property type="project" value="InterPro"/>
</dbReference>
<dbReference type="InterPro" id="IPR005151">
    <property type="entry name" value="Tail-specific_protease"/>
</dbReference>
<accession>I0K3H1</accession>
<dbReference type="KEGG" id="fae:FAES_0663"/>
<dbReference type="InterPro" id="IPR029045">
    <property type="entry name" value="ClpP/crotonase-like_dom_sf"/>
</dbReference>
<evidence type="ECO:0000256" key="1">
    <source>
        <dbReference type="SAM" id="SignalP"/>
    </source>
</evidence>
<dbReference type="GO" id="GO:0030288">
    <property type="term" value="C:outer membrane-bounded periplasmic space"/>
    <property type="evidence" value="ECO:0007669"/>
    <property type="project" value="TreeGrafter"/>
</dbReference>
<dbReference type="PANTHER" id="PTHR32060">
    <property type="entry name" value="TAIL-SPECIFIC PROTEASE"/>
    <property type="match status" value="1"/>
</dbReference>
<sequence>MRFLFQITRRPLARLGLLILIFATCCVASSVAQTFTPDQAHEDMLYLRRQLKTYHPGIGYYTPEARMEQLFDSLYNHLDAPIDYLSLFRYVAPYVSSLKDGHTNLNHRNGYLNRTTHYVPFYIRQVDGRYYISHNASEDTTLRRGTELLSIQGKSVAIIHKVLMDGDRSGSDGDNQSGREQWSLTQFADYYAAWYGSVDTVQVRYRLPNDTLTRQTRLACPTSERFRNLLAQRYRRDFEQQPDLRQPNLSVRLVDSLSGTAVLRVSSFMNPRGFDPFQWQFKRRLKKAFQQIQAAGVKNLVVDLQNNGGGAVLNSARLLQYWLPEPFTVMEGEHMKRAARAEIVTRWNPLSVLNFSMNYKDDGRGWFANRVARKRFRPAGKLAFRGNLYLLMNGSSFSAAASVLAKTLDAGRGTFVGEACGGAYWGDFAGQFKYITLPHSQIQVRLPLKKLVHAVAADHANGFTIEPDFPTSRSYDDLLQNRNYTLHQALLLIKEGVSAVRATTGGPLEALK</sequence>
<dbReference type="EMBL" id="HE796683">
    <property type="protein sequence ID" value="CCG98674.1"/>
    <property type="molecule type" value="Genomic_DNA"/>
</dbReference>
<dbReference type="Pfam" id="PF03572">
    <property type="entry name" value="Peptidase_S41"/>
    <property type="match status" value="1"/>
</dbReference>
<feature type="chain" id="PRO_5003630127" evidence="1">
    <location>
        <begin position="33"/>
        <end position="512"/>
    </location>
</feature>
<dbReference type="GO" id="GO:0004175">
    <property type="term" value="F:endopeptidase activity"/>
    <property type="evidence" value="ECO:0007669"/>
    <property type="project" value="TreeGrafter"/>
</dbReference>
<dbReference type="eggNOG" id="COG0793">
    <property type="taxonomic scope" value="Bacteria"/>
</dbReference>
<reference evidence="3 4" key="1">
    <citation type="journal article" date="2012" name="J. Bacteriol.">
        <title>Genome Sequence of Fibrella aestuarina BUZ 2T, a Filamentous Marine Bacterium.</title>
        <authorList>
            <person name="Filippini M."/>
            <person name="Qi W."/>
            <person name="Blom J."/>
            <person name="Goesmann A."/>
            <person name="Smits T.H."/>
            <person name="Bagheri H.C."/>
        </authorList>
    </citation>
    <scope>NUCLEOTIDE SEQUENCE [LARGE SCALE GENOMIC DNA]</scope>
    <source>
        <strain evidence="4">BUZ 2T</strain>
    </source>
</reference>
<evidence type="ECO:0000313" key="3">
    <source>
        <dbReference type="EMBL" id="CCG98674.1"/>
    </source>
</evidence>
<dbReference type="GO" id="GO:0007165">
    <property type="term" value="P:signal transduction"/>
    <property type="evidence" value="ECO:0007669"/>
    <property type="project" value="TreeGrafter"/>
</dbReference>
<feature type="signal peptide" evidence="1">
    <location>
        <begin position="1"/>
        <end position="32"/>
    </location>
</feature>
<keyword evidence="4" id="KW-1185">Reference proteome</keyword>
<organism evidence="3 4">
    <name type="scientific">Fibrella aestuarina BUZ 2</name>
    <dbReference type="NCBI Taxonomy" id="1166018"/>
    <lineage>
        <taxon>Bacteria</taxon>
        <taxon>Pseudomonadati</taxon>
        <taxon>Bacteroidota</taxon>
        <taxon>Cytophagia</taxon>
        <taxon>Cytophagales</taxon>
        <taxon>Spirosomataceae</taxon>
        <taxon>Fibrella</taxon>
    </lineage>
</organism>
<dbReference type="OrthoDB" id="5480566at2"/>
<dbReference type="Proteomes" id="UP000011058">
    <property type="component" value="Chromosome"/>
</dbReference>
<dbReference type="HOGENOM" id="CLU_032380_0_0_10"/>
<dbReference type="RefSeq" id="WP_015329774.1">
    <property type="nucleotide sequence ID" value="NC_020054.1"/>
</dbReference>
<gene>
    <name evidence="3" type="ORF">FAES_0663</name>
</gene>
<dbReference type="AlphaFoldDB" id="I0K3H1"/>
<keyword evidence="1" id="KW-0732">Signal</keyword>
<evidence type="ECO:0000259" key="2">
    <source>
        <dbReference type="Pfam" id="PF03572"/>
    </source>
</evidence>
<protein>
    <submittedName>
        <fullName evidence="3">Peptidase S41</fullName>
    </submittedName>
</protein>